<dbReference type="SUPFAM" id="SSF53756">
    <property type="entry name" value="UDP-Glycosyltransferase/glycogen phosphorylase"/>
    <property type="match status" value="1"/>
</dbReference>
<dbReference type="RefSeq" id="WP_156327404.1">
    <property type="nucleotide sequence ID" value="NZ_CP118677.1"/>
</dbReference>
<dbReference type="Proteomes" id="UP001217631">
    <property type="component" value="Chromosome"/>
</dbReference>
<gene>
    <name evidence="2" type="ORF">H4C15_16045</name>
    <name evidence="3" type="ORF">PWA60_06610</name>
</gene>
<keyword evidence="2" id="KW-0808">Transferase</keyword>
<evidence type="ECO:0000313" key="4">
    <source>
        <dbReference type="Proteomes" id="UP000577346"/>
    </source>
</evidence>
<dbReference type="Proteomes" id="UP000577346">
    <property type="component" value="Unassembled WGS sequence"/>
</dbReference>
<name>A0A7W2LXR2_9PSED</name>
<evidence type="ECO:0000313" key="2">
    <source>
        <dbReference type="EMBL" id="MBA6149004.1"/>
    </source>
</evidence>
<dbReference type="Gene3D" id="3.40.50.2000">
    <property type="entry name" value="Glycogen Phosphorylase B"/>
    <property type="match status" value="1"/>
</dbReference>
<dbReference type="EMBL" id="JACGDA010000034">
    <property type="protein sequence ID" value="MBA6149004.1"/>
    <property type="molecule type" value="Genomic_DNA"/>
</dbReference>
<feature type="region of interest" description="Disordered" evidence="1">
    <location>
        <begin position="1"/>
        <end position="34"/>
    </location>
</feature>
<dbReference type="AlphaFoldDB" id="A0A7W2LXR2"/>
<dbReference type="Pfam" id="PF13692">
    <property type="entry name" value="Glyco_trans_1_4"/>
    <property type="match status" value="1"/>
</dbReference>
<evidence type="ECO:0000313" key="3">
    <source>
        <dbReference type="EMBL" id="WEA21867.1"/>
    </source>
</evidence>
<dbReference type="GO" id="GO:0016757">
    <property type="term" value="F:glycosyltransferase activity"/>
    <property type="evidence" value="ECO:0007669"/>
    <property type="project" value="UniProtKB-KW"/>
</dbReference>
<dbReference type="EMBL" id="CP118677">
    <property type="protein sequence ID" value="WEA21867.1"/>
    <property type="molecule type" value="Genomic_DNA"/>
</dbReference>
<accession>A0A7W2LXR2</accession>
<dbReference type="EC" id="2.4.-.-" evidence="3"/>
<sequence length="470" mass="52989">MTIKKTSSALQPGPSGASGALKDPSTATTEAPKLEPIASPVGNVVAKVKTLKFVPSLDPNKKFVEQLMRDRQDIEPDYIYRCIINQQQYFDKYPDVQQSGMLAADHYFTYGVNESRELKRPGLLKHPQAFRIDHQATLFLSSAPRRDGSFVYRCLFQSKKLKKNLVYHGKTEILKLVRAIFNCKELIFSRPEHNETSLYLIELAKNIGVKVILDYDDLLVPEHAEYLGHVRSSEGRSVDAARNNIMGKSAFLLYADEFRCSTDLIAKAMHHLSKPVEVHKNQILASMVRAKQDCVVRLNDLPRRKLKILYLSGTATHKKDYSIAQGPLVRLAQLYPDSFEITFLGNTGSHSAPIEIFNPHVKTVSRVNFDEMLTIISQHDIALAPLENTIFNNAKSNIKFIECGSQGVPVIASPRDEFKAAITHGVNGWLCESQNEWFTQLEKLIKDPKVLHRVSLKARESVIKQHVLGE</sequence>
<reference evidence="2 4" key="1">
    <citation type="submission" date="2020-07" db="EMBL/GenBank/DDBJ databases">
        <title>Diversity of carbapenemase encoding genes among Pseudomonas putida group clinical isolates in a tertiary Brazilian hospital.</title>
        <authorList>
            <person name="Alberto-Lei F."/>
            <person name="Nodari C.S."/>
            <person name="Streling A.P."/>
            <person name="Paulino J.T."/>
            <person name="Bessa-Neto F.O."/>
            <person name="Cayo R."/>
            <person name="Gales A.C."/>
        </authorList>
    </citation>
    <scope>NUCLEOTIDE SEQUENCE [LARGE SCALE GENOMIC DNA]</scope>
    <source>
        <strain evidence="2 4">11213</strain>
    </source>
</reference>
<keyword evidence="3" id="KW-0328">Glycosyltransferase</keyword>
<protein>
    <submittedName>
        <fullName evidence="2">Glycosyltransferase</fullName>
        <ecNumber evidence="3">2.4.-.-</ecNumber>
    </submittedName>
</protein>
<reference evidence="3" key="2">
    <citation type="submission" date="2023-02" db="EMBL/GenBank/DDBJ databases">
        <title>tmexCD-toprJ-like cluster.</title>
        <authorList>
            <person name="Gao X."/>
            <person name="Wang C."/>
            <person name="Liu J."/>
        </authorList>
    </citation>
    <scope>NUCLEOTIDE SEQUENCE</scope>
    <source>
        <strain evidence="3">GDW21C697WI</strain>
    </source>
</reference>
<feature type="compositionally biased region" description="Polar residues" evidence="1">
    <location>
        <begin position="1"/>
        <end position="10"/>
    </location>
</feature>
<proteinExistence type="predicted"/>
<organism evidence="2 4">
    <name type="scientific">Pseudomonas juntendi</name>
    <dbReference type="NCBI Taxonomy" id="2666183"/>
    <lineage>
        <taxon>Bacteria</taxon>
        <taxon>Pseudomonadati</taxon>
        <taxon>Pseudomonadota</taxon>
        <taxon>Gammaproteobacteria</taxon>
        <taxon>Pseudomonadales</taxon>
        <taxon>Pseudomonadaceae</taxon>
        <taxon>Pseudomonas</taxon>
    </lineage>
</organism>
<evidence type="ECO:0000256" key="1">
    <source>
        <dbReference type="SAM" id="MobiDB-lite"/>
    </source>
</evidence>